<dbReference type="InterPro" id="IPR023210">
    <property type="entry name" value="NADP_OxRdtase_dom"/>
</dbReference>
<dbReference type="AlphaFoldDB" id="A0AAV8HTV0"/>
<comment type="caution">
    <text evidence="2">The sequence shown here is derived from an EMBL/GenBank/DDBJ whole genome shotgun (WGS) entry which is preliminary data.</text>
</comment>
<evidence type="ECO:0000313" key="2">
    <source>
        <dbReference type="EMBL" id="KAJ4819666.1"/>
    </source>
</evidence>
<dbReference type="PROSITE" id="PS00798">
    <property type="entry name" value="ALDOKETO_REDUCTASE_1"/>
    <property type="match status" value="1"/>
</dbReference>
<evidence type="ECO:0000259" key="1">
    <source>
        <dbReference type="Pfam" id="PF00248"/>
    </source>
</evidence>
<protein>
    <submittedName>
        <fullName evidence="2">NAD(P)-linked oxidoreductase superfamily protein</fullName>
    </submittedName>
</protein>
<sequence length="138" mass="15447">MASHFVLSTGAKIPSVGLGTWQAAPGVVGEAVLAAVKAGYRHIDCASMYQNEKEIGDALQKLFDDHVVKREDLFITSELWCCDHAPEDVPQALDQTLEDLRLDYVDLYLTMLINFWTHASQIIIFCIHVEDLSHFLIS</sequence>
<accession>A0AAV8HTV0</accession>
<dbReference type="PANTHER" id="PTHR11732">
    <property type="entry name" value="ALDO/KETO REDUCTASE"/>
    <property type="match status" value="1"/>
</dbReference>
<dbReference type="EMBL" id="JAMFTS010000001">
    <property type="protein sequence ID" value="KAJ4819666.1"/>
    <property type="molecule type" value="Genomic_DNA"/>
</dbReference>
<dbReference type="InterPro" id="IPR020471">
    <property type="entry name" value="AKR"/>
</dbReference>
<dbReference type="PRINTS" id="PR00069">
    <property type="entry name" value="ALDKETRDTASE"/>
</dbReference>
<dbReference type="Proteomes" id="UP001140206">
    <property type="component" value="Chromosome 1"/>
</dbReference>
<dbReference type="GO" id="GO:0016491">
    <property type="term" value="F:oxidoreductase activity"/>
    <property type="evidence" value="ECO:0007669"/>
    <property type="project" value="InterPro"/>
</dbReference>
<proteinExistence type="predicted"/>
<dbReference type="SUPFAM" id="SSF51430">
    <property type="entry name" value="NAD(P)-linked oxidoreductase"/>
    <property type="match status" value="1"/>
</dbReference>
<evidence type="ECO:0000313" key="3">
    <source>
        <dbReference type="Proteomes" id="UP001140206"/>
    </source>
</evidence>
<dbReference type="Pfam" id="PF00248">
    <property type="entry name" value="Aldo_ket_red"/>
    <property type="match status" value="1"/>
</dbReference>
<name>A0AAV8HTV0_9POAL</name>
<dbReference type="Gene3D" id="3.20.20.100">
    <property type="entry name" value="NADP-dependent oxidoreductase domain"/>
    <property type="match status" value="1"/>
</dbReference>
<dbReference type="InterPro" id="IPR018170">
    <property type="entry name" value="Aldo/ket_reductase_CS"/>
</dbReference>
<reference evidence="2" key="1">
    <citation type="submission" date="2022-08" db="EMBL/GenBank/DDBJ databases">
        <authorList>
            <person name="Marques A."/>
        </authorList>
    </citation>
    <scope>NUCLEOTIDE SEQUENCE</scope>
    <source>
        <strain evidence="2">RhyPub2mFocal</strain>
        <tissue evidence="2">Leaves</tissue>
    </source>
</reference>
<organism evidence="2 3">
    <name type="scientific">Rhynchospora pubera</name>
    <dbReference type="NCBI Taxonomy" id="906938"/>
    <lineage>
        <taxon>Eukaryota</taxon>
        <taxon>Viridiplantae</taxon>
        <taxon>Streptophyta</taxon>
        <taxon>Embryophyta</taxon>
        <taxon>Tracheophyta</taxon>
        <taxon>Spermatophyta</taxon>
        <taxon>Magnoliopsida</taxon>
        <taxon>Liliopsida</taxon>
        <taxon>Poales</taxon>
        <taxon>Cyperaceae</taxon>
        <taxon>Cyperoideae</taxon>
        <taxon>Rhynchosporeae</taxon>
        <taxon>Rhynchospora</taxon>
    </lineage>
</organism>
<dbReference type="InterPro" id="IPR036812">
    <property type="entry name" value="NAD(P)_OxRdtase_dom_sf"/>
</dbReference>
<gene>
    <name evidence="2" type="ORF">LUZ62_032232</name>
</gene>
<keyword evidence="3" id="KW-1185">Reference proteome</keyword>
<feature type="domain" description="NADP-dependent oxidoreductase" evidence="1">
    <location>
        <begin position="16"/>
        <end position="118"/>
    </location>
</feature>